<organism evidence="5">
    <name type="scientific">Schlesneria paludicola</name>
    <dbReference type="NCBI Taxonomy" id="360056"/>
    <lineage>
        <taxon>Bacteria</taxon>
        <taxon>Pseudomonadati</taxon>
        <taxon>Planctomycetota</taxon>
        <taxon>Planctomycetia</taxon>
        <taxon>Planctomycetales</taxon>
        <taxon>Planctomycetaceae</taxon>
        <taxon>Schlesneria</taxon>
    </lineage>
</organism>
<keyword evidence="3" id="KW-0812">Transmembrane</keyword>
<comment type="caution">
    <text evidence="5">The sequence shown here is derived from an EMBL/GenBank/DDBJ whole genome shotgun (WGS) entry which is preliminary data.</text>
</comment>
<keyword evidence="3" id="KW-1133">Transmembrane helix</keyword>
<keyword evidence="1" id="KW-0175">Coiled coil</keyword>
<dbReference type="Gene3D" id="3.40.50.410">
    <property type="entry name" value="von Willebrand factor, type A domain"/>
    <property type="match status" value="1"/>
</dbReference>
<proteinExistence type="predicted"/>
<name>A0A7C4LKU9_9PLAN</name>
<feature type="compositionally biased region" description="Low complexity" evidence="2">
    <location>
        <begin position="630"/>
        <end position="639"/>
    </location>
</feature>
<accession>A0A7C4LKU9</accession>
<evidence type="ECO:0000313" key="5">
    <source>
        <dbReference type="EMBL" id="HGT38338.1"/>
    </source>
</evidence>
<feature type="transmembrane region" description="Helical" evidence="3">
    <location>
        <begin position="32"/>
        <end position="55"/>
    </location>
</feature>
<evidence type="ECO:0000259" key="4">
    <source>
        <dbReference type="PROSITE" id="PS50234"/>
    </source>
</evidence>
<feature type="compositionally biased region" description="Pro residues" evidence="2">
    <location>
        <begin position="654"/>
        <end position="666"/>
    </location>
</feature>
<feature type="coiled-coil region" evidence="1">
    <location>
        <begin position="198"/>
        <end position="225"/>
    </location>
</feature>
<keyword evidence="3" id="KW-0472">Membrane</keyword>
<evidence type="ECO:0000256" key="2">
    <source>
        <dbReference type="SAM" id="MobiDB-lite"/>
    </source>
</evidence>
<evidence type="ECO:0000256" key="3">
    <source>
        <dbReference type="SAM" id="Phobius"/>
    </source>
</evidence>
<dbReference type="InterPro" id="IPR002035">
    <property type="entry name" value="VWF_A"/>
</dbReference>
<protein>
    <submittedName>
        <fullName evidence="5">VWA domain-containing protein</fullName>
    </submittedName>
</protein>
<evidence type="ECO:0000256" key="1">
    <source>
        <dbReference type="SAM" id="Coils"/>
    </source>
</evidence>
<dbReference type="SUPFAM" id="SSF53300">
    <property type="entry name" value="vWA-like"/>
    <property type="match status" value="1"/>
</dbReference>
<reference evidence="5" key="1">
    <citation type="journal article" date="2020" name="mSystems">
        <title>Genome- and Community-Level Interaction Insights into Carbon Utilization and Element Cycling Functions of Hydrothermarchaeota in Hydrothermal Sediment.</title>
        <authorList>
            <person name="Zhou Z."/>
            <person name="Liu Y."/>
            <person name="Xu W."/>
            <person name="Pan J."/>
            <person name="Luo Z.H."/>
            <person name="Li M."/>
        </authorList>
    </citation>
    <scope>NUCLEOTIDE SEQUENCE [LARGE SCALE GENOMIC DNA]</scope>
    <source>
        <strain evidence="5">SpSt-508</strain>
    </source>
</reference>
<feature type="domain" description="VWFA" evidence="4">
    <location>
        <begin position="183"/>
        <end position="327"/>
    </location>
</feature>
<dbReference type="AlphaFoldDB" id="A0A7C4LKU9"/>
<gene>
    <name evidence="5" type="ORF">ENS64_03625</name>
</gene>
<dbReference type="CDD" id="cd00198">
    <property type="entry name" value="vWFA"/>
    <property type="match status" value="1"/>
</dbReference>
<feature type="region of interest" description="Disordered" evidence="2">
    <location>
        <begin position="620"/>
        <end position="666"/>
    </location>
</feature>
<dbReference type="PROSITE" id="PS50234">
    <property type="entry name" value="VWFA"/>
    <property type="match status" value="1"/>
</dbReference>
<dbReference type="InterPro" id="IPR036465">
    <property type="entry name" value="vWFA_dom_sf"/>
</dbReference>
<dbReference type="EMBL" id="DSVQ01000007">
    <property type="protein sequence ID" value="HGT38338.1"/>
    <property type="molecule type" value="Genomic_DNA"/>
</dbReference>
<sequence length="666" mass="73683">MRSFFQQNAGQLLSPTEDFSANAATGDRTTKLIVAGSAVSLLFHLWLIGALHSLYFQEPITLEAGLIESRFRHVEPEEEPPELLELELADPSEDELPRQVTTLAASVGLAASDRPQSQTAPVPPISLDVLRPHRPMYDIPEGLRVDQRLVVPGTTGEGLIQLDAALDRITVEIASHLQERKVLLVWLLDQSLSVEGQRQAVARRLKRIYGELQALEQQSQFAKRDRPLLTGVVGFGHQTTFPLREPTDDFAEILSAFEALPVDTTGVEYVFTAVGQVMDRWHKYRVDHGRRILIVVLTDEAGDDHGTPLDLAIAKCRKWGAIAYVVGPAAPFGKRHGYVPYRAPEDGRTYPLPVDLGPESVVVENVDLPFWYDGPQFDNLSSGFGPYALSRLVRETGGVYFLTNMTTMAGLATVGTYDPHLMKAFEPDYRYGAPQEFLADLARHPLRAAVFAAAQHSQTTAHRAAGTPRLEFRIAPNNFRQVFSDAQKSAAVTQYAVDSIFAKIPPQAEKAYASEPSLRWRMAFSLNYGRLLAQKVRAVEYNTALAELKTKYTEADVQTRVNHVILRPDRQVHYAVTLAKHARTAEEHLQRVIAEAPGTPWAILAGRELKDGFGIRVVERFVPPPPPPSQAASQPQAAPKRPKFAPEPTKPAARPAPPPKPVLPKL</sequence>